<dbReference type="EMBL" id="UGOY01000001">
    <property type="protein sequence ID" value="STY24132.1"/>
    <property type="molecule type" value="Genomic_DNA"/>
</dbReference>
<gene>
    <name evidence="2" type="ORF">Lstg_1245</name>
    <name evidence="3" type="ORF">NCTC11991_02748</name>
</gene>
<evidence type="ECO:0000256" key="1">
    <source>
        <dbReference type="SAM" id="MobiDB-lite"/>
    </source>
</evidence>
<name>A0A378LE39_9GAMM</name>
<evidence type="ECO:0000313" key="5">
    <source>
        <dbReference type="Proteomes" id="UP000255110"/>
    </source>
</evidence>
<keyword evidence="4" id="KW-1185">Reference proteome</keyword>
<proteinExistence type="predicted"/>
<dbReference type="Proteomes" id="UP000255110">
    <property type="component" value="Unassembled WGS sequence"/>
</dbReference>
<accession>A0A378LE39</accession>
<dbReference type="EMBL" id="LNYZ01000009">
    <property type="protein sequence ID" value="KTD78510.1"/>
    <property type="molecule type" value="Genomic_DNA"/>
</dbReference>
<evidence type="ECO:0000313" key="3">
    <source>
        <dbReference type="EMBL" id="STY24132.1"/>
    </source>
</evidence>
<evidence type="ECO:0000313" key="2">
    <source>
        <dbReference type="EMBL" id="KTD78510.1"/>
    </source>
</evidence>
<reference evidence="3 5" key="2">
    <citation type="submission" date="2018-06" db="EMBL/GenBank/DDBJ databases">
        <authorList>
            <consortium name="Pathogen Informatics"/>
            <person name="Doyle S."/>
        </authorList>
    </citation>
    <scope>NUCLEOTIDE SEQUENCE [LARGE SCALE GENOMIC DNA]</scope>
    <source>
        <strain evidence="3 5">NCTC11991</strain>
    </source>
</reference>
<sequence length="225" mass="25421">MREKSKNNSAAQRDYVSGTHNNIKWEPRGRVDTKTLTVAVEQLVSPTFSSKADAQKALNQLLEKEREENKAAYSVVASKEAGKFRVLVSLTGIKNSKALSELERTAIFLNSISPPYMKDGKSIQTRWIVENDALMCTGPTAYQKLNSNSKDTTPKMFIEQMQTNLSRKTGSEELGRKLESQMKKDYKREGTYLSFDKDASILKELSQLGQKKSDEKQEVRSYGLH</sequence>
<reference evidence="2 4" key="1">
    <citation type="submission" date="2015-11" db="EMBL/GenBank/DDBJ databases">
        <title>Genomic analysis of 38 Legionella species identifies large and diverse effector repertoires.</title>
        <authorList>
            <person name="Burstein D."/>
            <person name="Amaro F."/>
            <person name="Zusman T."/>
            <person name="Lifshitz Z."/>
            <person name="Cohen O."/>
            <person name="Gilbert J.A."/>
            <person name="Pupko T."/>
            <person name="Shuman H.A."/>
            <person name="Segal G."/>
        </authorList>
    </citation>
    <scope>NUCLEOTIDE SEQUENCE [LARGE SCALE GENOMIC DNA]</scope>
    <source>
        <strain evidence="2 4">SC-18-C9</strain>
    </source>
</reference>
<evidence type="ECO:0000313" key="4">
    <source>
        <dbReference type="Proteomes" id="UP000054820"/>
    </source>
</evidence>
<dbReference type="RefSeq" id="WP_058476824.1">
    <property type="nucleotide sequence ID" value="NZ_CAAAIO010000014.1"/>
</dbReference>
<dbReference type="AlphaFoldDB" id="A0A378LE39"/>
<dbReference type="Proteomes" id="UP000054820">
    <property type="component" value="Unassembled WGS sequence"/>
</dbReference>
<feature type="region of interest" description="Disordered" evidence="1">
    <location>
        <begin position="1"/>
        <end position="28"/>
    </location>
</feature>
<protein>
    <submittedName>
        <fullName evidence="3">Uncharacterized protein</fullName>
    </submittedName>
</protein>
<organism evidence="3 5">
    <name type="scientific">Legionella steigerwaltii</name>
    <dbReference type="NCBI Taxonomy" id="460"/>
    <lineage>
        <taxon>Bacteria</taxon>
        <taxon>Pseudomonadati</taxon>
        <taxon>Pseudomonadota</taxon>
        <taxon>Gammaproteobacteria</taxon>
        <taxon>Legionellales</taxon>
        <taxon>Legionellaceae</taxon>
        <taxon>Legionella</taxon>
    </lineage>
</organism>